<dbReference type="Proteomes" id="UP000261811">
    <property type="component" value="Unassembled WGS sequence"/>
</dbReference>
<dbReference type="EMBL" id="QURH01000101">
    <property type="protein sequence ID" value="RFU42713.1"/>
    <property type="molecule type" value="Genomic_DNA"/>
</dbReference>
<feature type="compositionally biased region" description="Low complexity" evidence="1">
    <location>
        <begin position="10"/>
        <end position="21"/>
    </location>
</feature>
<dbReference type="AlphaFoldDB" id="A0A372JRQ4"/>
<sequence>MTGTAPVPAPGAGSSGSPGVSSADLAERVAAAVTALPDVAGLSTGRSAMLVTYRVGAPVTGVAVRDDAVEIGVVARFGRPLGQIADEVRAVAEPLADERRVDVLIADIIDESGAREVGARKPAIALPGGEPRDKPAGESAGKAGGRSAGEGSGGQSPAGEKPAEKNPAAGKKAGGDGGAGDRAG</sequence>
<dbReference type="RefSeq" id="WP_117356337.1">
    <property type="nucleotide sequence ID" value="NZ_QURH01000101.1"/>
</dbReference>
<feature type="compositionally biased region" description="Gly residues" evidence="1">
    <location>
        <begin position="175"/>
        <end position="184"/>
    </location>
</feature>
<name>A0A372JRQ4_9ACTN</name>
<evidence type="ECO:0000313" key="3">
    <source>
        <dbReference type="Proteomes" id="UP000261811"/>
    </source>
</evidence>
<comment type="caution">
    <text evidence="2">The sequence shown here is derived from an EMBL/GenBank/DDBJ whole genome shotgun (WGS) entry which is preliminary data.</text>
</comment>
<organism evidence="2 3">
    <name type="scientific">Actinomadura logoneensis</name>
    <dbReference type="NCBI Taxonomy" id="2293572"/>
    <lineage>
        <taxon>Bacteria</taxon>
        <taxon>Bacillati</taxon>
        <taxon>Actinomycetota</taxon>
        <taxon>Actinomycetes</taxon>
        <taxon>Streptosporangiales</taxon>
        <taxon>Thermomonosporaceae</taxon>
        <taxon>Actinomadura</taxon>
    </lineage>
</organism>
<feature type="region of interest" description="Disordered" evidence="1">
    <location>
        <begin position="120"/>
        <end position="184"/>
    </location>
</feature>
<feature type="region of interest" description="Disordered" evidence="1">
    <location>
        <begin position="1"/>
        <end position="21"/>
    </location>
</feature>
<keyword evidence="3" id="KW-1185">Reference proteome</keyword>
<accession>A0A372JRQ4</accession>
<evidence type="ECO:0000256" key="1">
    <source>
        <dbReference type="SAM" id="MobiDB-lite"/>
    </source>
</evidence>
<evidence type="ECO:0000313" key="2">
    <source>
        <dbReference type="EMBL" id="RFU42713.1"/>
    </source>
</evidence>
<dbReference type="OrthoDB" id="5192951at2"/>
<feature type="compositionally biased region" description="Gly residues" evidence="1">
    <location>
        <begin position="142"/>
        <end position="156"/>
    </location>
</feature>
<protein>
    <recommendedName>
        <fullName evidence="4">Asp23/Gls24 family envelope stress response protein</fullName>
    </recommendedName>
</protein>
<reference evidence="2 3" key="1">
    <citation type="submission" date="2018-08" db="EMBL/GenBank/DDBJ databases">
        <title>Actinomadura jelena sp. nov., a novel Actinomycete isolated from soil in Chad.</title>
        <authorList>
            <person name="Shi L."/>
        </authorList>
    </citation>
    <scope>NUCLEOTIDE SEQUENCE [LARGE SCALE GENOMIC DNA]</scope>
    <source>
        <strain evidence="2 3">NEAU-G17</strain>
    </source>
</reference>
<proteinExistence type="predicted"/>
<evidence type="ECO:0008006" key="4">
    <source>
        <dbReference type="Google" id="ProtNLM"/>
    </source>
</evidence>
<gene>
    <name evidence="2" type="ORF">DZF91_05095</name>
</gene>